<dbReference type="Proteomes" id="UP000836387">
    <property type="component" value="Unassembled WGS sequence"/>
</dbReference>
<protein>
    <submittedName>
        <fullName evidence="1">Uncharacterized protein</fullName>
    </submittedName>
</protein>
<reference evidence="1" key="2">
    <citation type="submission" date="2021-10" db="EMBL/GenBank/DDBJ databases">
        <authorList>
            <person name="Piombo E."/>
        </authorList>
    </citation>
    <scope>NUCLEOTIDE SEQUENCE</scope>
</reference>
<dbReference type="EMBL" id="CADEHS020000552">
    <property type="protein sequence ID" value="CAG9954003.1"/>
    <property type="molecule type" value="Genomic_DNA"/>
</dbReference>
<accession>A0ACA9UNT3</accession>
<name>A0ACA9UNT3_BIOOC</name>
<reference evidence="1" key="1">
    <citation type="submission" date="2020-04" db="EMBL/GenBank/DDBJ databases">
        <authorList>
            <person name="Broberg M."/>
        </authorList>
    </citation>
    <scope>NUCLEOTIDE SEQUENCE</scope>
</reference>
<comment type="caution">
    <text evidence="1">The sequence shown here is derived from an EMBL/GenBank/DDBJ whole genome shotgun (WGS) entry which is preliminary data.</text>
</comment>
<proteinExistence type="predicted"/>
<evidence type="ECO:0000313" key="2">
    <source>
        <dbReference type="Proteomes" id="UP000836387"/>
    </source>
</evidence>
<keyword evidence="2" id="KW-1185">Reference proteome</keyword>
<gene>
    <name evidence="1" type="ORF">CRV2_00018833</name>
</gene>
<evidence type="ECO:0000313" key="1">
    <source>
        <dbReference type="EMBL" id="CAG9954003.1"/>
    </source>
</evidence>
<sequence length="80" mass="9032">MVFKTNRADEVVASDELPIGGRVYFSPSKLEKNCTPKAFKEACSWPWLDGGGPAILEGQATRKSRTYKPESTEWFHSPIW</sequence>
<organism evidence="1 2">
    <name type="scientific">Clonostachys rosea f. rosea IK726</name>
    <dbReference type="NCBI Taxonomy" id="1349383"/>
    <lineage>
        <taxon>Eukaryota</taxon>
        <taxon>Fungi</taxon>
        <taxon>Dikarya</taxon>
        <taxon>Ascomycota</taxon>
        <taxon>Pezizomycotina</taxon>
        <taxon>Sordariomycetes</taxon>
        <taxon>Hypocreomycetidae</taxon>
        <taxon>Hypocreales</taxon>
        <taxon>Bionectriaceae</taxon>
        <taxon>Clonostachys</taxon>
    </lineage>
</organism>